<dbReference type="OrthoDB" id="9802066at2"/>
<dbReference type="SUPFAM" id="SSF109604">
    <property type="entry name" value="HD-domain/PDEase-like"/>
    <property type="match status" value="2"/>
</dbReference>
<dbReference type="InterPro" id="IPR052020">
    <property type="entry name" value="Cyclic_di-GMP/3'3'-cGAMP_PDE"/>
</dbReference>
<dbReference type="Gene3D" id="1.10.3210.10">
    <property type="entry name" value="Hypothetical protein af1432"/>
    <property type="match status" value="3"/>
</dbReference>
<sequence>MDVRLSEILAALSHALDITEGQPRGHSERTCLIAMRIAEHLELDDATTSSLFHAALLKDAGCSSNAAKVAALYGADDAAVKRDRKVTDHLSPAASVRHLVRATAPGRSPMAKARHLRLLVAHGAGGSRDLTELRCERGASVARFIGLDEVAATAIRHLDEHWDGRGYPDGLEGDAISLCGRILCLAQTAEVYWQDGGAGEACDVALRRCGSWFDPAVVDALVATREDAVFWASLQTPLVSALEPPDRAQYADDDRLDRIAEAFATIVDAKSPYTGRHSLGVAEIAVALAARLGDDAVGQRAIRRAALLHDIGKLGVSNRILDKPGRLDAAEWRAMRRHPEWTLEILQRIPAFAALAQVAAAHHERLDGTGYHRGLGAAQLDRPSRVLAVADVAEALSAERPYRGPLAPGEVLAIMRRDAGTALDAGVFAALEAALPAWSAAPARRDDERVAA</sequence>
<keyword evidence="4" id="KW-1185">Reference proteome</keyword>
<dbReference type="Pfam" id="PF13487">
    <property type="entry name" value="HD_5"/>
    <property type="match status" value="2"/>
</dbReference>
<dbReference type="PANTHER" id="PTHR45228">
    <property type="entry name" value="CYCLIC DI-GMP PHOSPHODIESTERASE TM_0186-RELATED"/>
    <property type="match status" value="1"/>
</dbReference>
<accession>A0A5B8U5T7</accession>
<dbReference type="NCBIfam" id="TIGR00277">
    <property type="entry name" value="HDIG"/>
    <property type="match status" value="1"/>
</dbReference>
<gene>
    <name evidence="3" type="ORF">FSW04_13520</name>
</gene>
<evidence type="ECO:0000313" key="4">
    <source>
        <dbReference type="Proteomes" id="UP000321805"/>
    </source>
</evidence>
<reference evidence="3 4" key="1">
    <citation type="journal article" date="2018" name="J. Microbiol.">
        <title>Baekduia soli gen. nov., sp. nov., a novel bacterium isolated from the soil of Baekdu Mountain and proposal of a novel family name, Baekduiaceae fam. nov.</title>
        <authorList>
            <person name="An D.S."/>
            <person name="Siddiqi M.Z."/>
            <person name="Kim K.H."/>
            <person name="Yu H.S."/>
            <person name="Im W.T."/>
        </authorList>
    </citation>
    <scope>NUCLEOTIDE SEQUENCE [LARGE SCALE GENOMIC DNA]</scope>
    <source>
        <strain evidence="3 4">BR7-21</strain>
    </source>
</reference>
<organism evidence="3 4">
    <name type="scientific">Baekduia soli</name>
    <dbReference type="NCBI Taxonomy" id="496014"/>
    <lineage>
        <taxon>Bacteria</taxon>
        <taxon>Bacillati</taxon>
        <taxon>Actinomycetota</taxon>
        <taxon>Thermoleophilia</taxon>
        <taxon>Solirubrobacterales</taxon>
        <taxon>Baekduiaceae</taxon>
        <taxon>Baekduia</taxon>
    </lineage>
</organism>
<dbReference type="InterPro" id="IPR006674">
    <property type="entry name" value="HD_domain"/>
</dbReference>
<evidence type="ECO:0000259" key="2">
    <source>
        <dbReference type="PROSITE" id="PS51832"/>
    </source>
</evidence>
<dbReference type="PROSITE" id="PS51831">
    <property type="entry name" value="HD"/>
    <property type="match status" value="1"/>
</dbReference>
<feature type="domain" description="HD-GYP" evidence="2">
    <location>
        <begin position="252"/>
        <end position="447"/>
    </location>
</feature>
<dbReference type="PANTHER" id="PTHR45228:SF5">
    <property type="entry name" value="CYCLIC DI-GMP PHOSPHODIESTERASE VC_1348-RELATED"/>
    <property type="match status" value="1"/>
</dbReference>
<dbReference type="Proteomes" id="UP000321805">
    <property type="component" value="Chromosome"/>
</dbReference>
<dbReference type="RefSeq" id="WP_146920071.1">
    <property type="nucleotide sequence ID" value="NZ_CP042430.1"/>
</dbReference>
<evidence type="ECO:0000259" key="1">
    <source>
        <dbReference type="PROSITE" id="PS51831"/>
    </source>
</evidence>
<dbReference type="InterPro" id="IPR003607">
    <property type="entry name" value="HD/PDEase_dom"/>
</dbReference>
<dbReference type="EMBL" id="CP042430">
    <property type="protein sequence ID" value="QEC48486.1"/>
    <property type="molecule type" value="Genomic_DNA"/>
</dbReference>
<feature type="domain" description="HD" evidence="1">
    <location>
        <begin position="274"/>
        <end position="396"/>
    </location>
</feature>
<evidence type="ECO:0000313" key="3">
    <source>
        <dbReference type="EMBL" id="QEC48486.1"/>
    </source>
</evidence>
<dbReference type="PROSITE" id="PS51832">
    <property type="entry name" value="HD_GYP"/>
    <property type="match status" value="2"/>
</dbReference>
<dbReference type="InterPro" id="IPR037522">
    <property type="entry name" value="HD_GYP_dom"/>
</dbReference>
<dbReference type="AlphaFoldDB" id="A0A5B8U5T7"/>
<protein>
    <submittedName>
        <fullName evidence="3">HD domain-containing protein</fullName>
    </submittedName>
</protein>
<dbReference type="SMART" id="SM00471">
    <property type="entry name" value="HDc"/>
    <property type="match status" value="1"/>
</dbReference>
<name>A0A5B8U5T7_9ACTN</name>
<dbReference type="InterPro" id="IPR006675">
    <property type="entry name" value="HDIG_dom"/>
</dbReference>
<dbReference type="CDD" id="cd00077">
    <property type="entry name" value="HDc"/>
    <property type="match status" value="1"/>
</dbReference>
<dbReference type="KEGG" id="bsol:FSW04_13520"/>
<proteinExistence type="predicted"/>
<feature type="domain" description="HD-GYP" evidence="2">
    <location>
        <begin position="40"/>
        <end position="237"/>
    </location>
</feature>